<dbReference type="AlphaFoldDB" id="A0A8J6FVX3"/>
<dbReference type="Gene3D" id="1.10.730.10">
    <property type="entry name" value="Isoleucyl-tRNA Synthetase, Domain 1"/>
    <property type="match status" value="1"/>
</dbReference>
<dbReference type="GO" id="GO:0004814">
    <property type="term" value="F:arginine-tRNA ligase activity"/>
    <property type="evidence" value="ECO:0007669"/>
    <property type="project" value="InterPro"/>
</dbReference>
<dbReference type="InterPro" id="IPR008909">
    <property type="entry name" value="DALR_anticod-bd"/>
</dbReference>
<dbReference type="GO" id="GO:0006420">
    <property type="term" value="P:arginyl-tRNA aminoacylation"/>
    <property type="evidence" value="ECO:0007669"/>
    <property type="project" value="InterPro"/>
</dbReference>
<dbReference type="SUPFAM" id="SSF47323">
    <property type="entry name" value="Anticodon-binding domain of a subclass of class I aminoacyl-tRNA synthetases"/>
    <property type="match status" value="1"/>
</dbReference>
<proteinExistence type="predicted"/>
<evidence type="ECO:0000259" key="1">
    <source>
        <dbReference type="Pfam" id="PF05746"/>
    </source>
</evidence>
<dbReference type="EMBL" id="WNTK01000001">
    <property type="protein sequence ID" value="KAG9493650.1"/>
    <property type="molecule type" value="Genomic_DNA"/>
</dbReference>
<reference evidence="2" key="1">
    <citation type="thesis" date="2020" institute="ProQuest LLC" country="789 East Eisenhower Parkway, Ann Arbor, MI, USA">
        <title>Comparative Genomics and Chromosome Evolution.</title>
        <authorList>
            <person name="Mudd A.B."/>
        </authorList>
    </citation>
    <scope>NUCLEOTIDE SEQUENCE</scope>
    <source>
        <strain evidence="2">HN-11 Male</strain>
        <tissue evidence="2">Kidney and liver</tissue>
    </source>
</reference>
<organism evidence="2 3">
    <name type="scientific">Eleutherodactylus coqui</name>
    <name type="common">Puerto Rican coqui</name>
    <dbReference type="NCBI Taxonomy" id="57060"/>
    <lineage>
        <taxon>Eukaryota</taxon>
        <taxon>Metazoa</taxon>
        <taxon>Chordata</taxon>
        <taxon>Craniata</taxon>
        <taxon>Vertebrata</taxon>
        <taxon>Euteleostomi</taxon>
        <taxon>Amphibia</taxon>
        <taxon>Batrachia</taxon>
        <taxon>Anura</taxon>
        <taxon>Neobatrachia</taxon>
        <taxon>Hyloidea</taxon>
        <taxon>Eleutherodactylidae</taxon>
        <taxon>Eleutherodactylinae</taxon>
        <taxon>Eleutherodactylus</taxon>
        <taxon>Eleutherodactylus</taxon>
    </lineage>
</organism>
<evidence type="ECO:0000313" key="2">
    <source>
        <dbReference type="EMBL" id="KAG9493650.1"/>
    </source>
</evidence>
<name>A0A8J6FVX3_ELECQ</name>
<dbReference type="OrthoDB" id="68056at2759"/>
<dbReference type="Pfam" id="PF05746">
    <property type="entry name" value="DALR_1"/>
    <property type="match status" value="1"/>
</dbReference>
<comment type="caution">
    <text evidence="2">The sequence shown here is derived from an EMBL/GenBank/DDBJ whole genome shotgun (WGS) entry which is preliminary data.</text>
</comment>
<evidence type="ECO:0000313" key="3">
    <source>
        <dbReference type="Proteomes" id="UP000770717"/>
    </source>
</evidence>
<protein>
    <recommendedName>
        <fullName evidence="1">DALR anticodon binding domain-containing protein</fullName>
    </recommendedName>
</protein>
<accession>A0A8J6FVX3</accession>
<dbReference type="GO" id="GO:0005524">
    <property type="term" value="F:ATP binding"/>
    <property type="evidence" value="ECO:0007669"/>
    <property type="project" value="InterPro"/>
</dbReference>
<sequence>MFTSGSLSSADSKSSFLFYSHLANVAIHSLQVKGSPPEVAHARLQFFNNIQVVLASGMKLLGITPVNKM</sequence>
<dbReference type="Proteomes" id="UP000770717">
    <property type="component" value="Unassembled WGS sequence"/>
</dbReference>
<gene>
    <name evidence="2" type="ORF">GDO78_001504</name>
</gene>
<feature type="domain" description="DALR anticodon binding" evidence="1">
    <location>
        <begin position="28"/>
        <end position="69"/>
    </location>
</feature>
<keyword evidence="3" id="KW-1185">Reference proteome</keyword>
<dbReference type="InterPro" id="IPR009080">
    <property type="entry name" value="tRNAsynth_Ia_anticodon-bd"/>
</dbReference>